<evidence type="ECO:0000256" key="11">
    <source>
        <dbReference type="RuleBase" id="RU365097"/>
    </source>
</evidence>
<keyword evidence="8 10" id="KW-1133">Transmembrane helix</keyword>
<dbReference type="NCBIfam" id="TIGR02141">
    <property type="entry name" value="modB_ABC"/>
    <property type="match status" value="1"/>
</dbReference>
<feature type="domain" description="ABC transmembrane type-1" evidence="12">
    <location>
        <begin position="10"/>
        <end position="214"/>
    </location>
</feature>
<dbReference type="PROSITE" id="PS50928">
    <property type="entry name" value="ABC_TM1"/>
    <property type="match status" value="1"/>
</dbReference>
<evidence type="ECO:0000256" key="9">
    <source>
        <dbReference type="ARBA" id="ARBA00023136"/>
    </source>
</evidence>
<evidence type="ECO:0000256" key="6">
    <source>
        <dbReference type="ARBA" id="ARBA00022505"/>
    </source>
</evidence>
<evidence type="ECO:0000313" key="14">
    <source>
        <dbReference type="Proteomes" id="UP000182034"/>
    </source>
</evidence>
<dbReference type="Pfam" id="PF00528">
    <property type="entry name" value="BPD_transp_1"/>
    <property type="match status" value="1"/>
</dbReference>
<dbReference type="InterPro" id="IPR035906">
    <property type="entry name" value="MetI-like_sf"/>
</dbReference>
<protein>
    <recommendedName>
        <fullName evidence="11">Molybdenum transport system permease</fullName>
    </recommendedName>
</protein>
<feature type="transmembrane region" description="Helical" evidence="10">
    <location>
        <begin position="87"/>
        <end position="107"/>
    </location>
</feature>
<comment type="similarity">
    <text evidence="3 11">Belongs to the binding-protein-dependent transport system permease family. CysTW subfamily.</text>
</comment>
<keyword evidence="7 10" id="KW-0812">Transmembrane</keyword>
<keyword evidence="4 10" id="KW-0813">Transport</keyword>
<dbReference type="CDD" id="cd06261">
    <property type="entry name" value="TM_PBP2"/>
    <property type="match status" value="1"/>
</dbReference>
<evidence type="ECO:0000256" key="4">
    <source>
        <dbReference type="ARBA" id="ARBA00022448"/>
    </source>
</evidence>
<dbReference type="InterPro" id="IPR000515">
    <property type="entry name" value="MetI-like"/>
</dbReference>
<evidence type="ECO:0000256" key="2">
    <source>
        <dbReference type="ARBA" id="ARBA00004651"/>
    </source>
</evidence>
<name>A0A1K2ILL6_9FLAO</name>
<dbReference type="RefSeq" id="WP_072408826.1">
    <property type="nucleotide sequence ID" value="NZ_FPKW01000004.1"/>
</dbReference>
<evidence type="ECO:0000256" key="7">
    <source>
        <dbReference type="ARBA" id="ARBA00022692"/>
    </source>
</evidence>
<evidence type="ECO:0000313" key="13">
    <source>
        <dbReference type="EMBL" id="SFZ93198.1"/>
    </source>
</evidence>
<evidence type="ECO:0000256" key="10">
    <source>
        <dbReference type="RuleBase" id="RU363032"/>
    </source>
</evidence>
<dbReference type="EMBL" id="FPKW01000004">
    <property type="protein sequence ID" value="SFZ93198.1"/>
    <property type="molecule type" value="Genomic_DNA"/>
</dbReference>
<dbReference type="SUPFAM" id="SSF161098">
    <property type="entry name" value="MetI-like"/>
    <property type="match status" value="1"/>
</dbReference>
<evidence type="ECO:0000256" key="1">
    <source>
        <dbReference type="ARBA" id="ARBA00002949"/>
    </source>
</evidence>
<feature type="transmembrane region" description="Helical" evidence="10">
    <location>
        <begin position="199"/>
        <end position="217"/>
    </location>
</feature>
<evidence type="ECO:0000259" key="12">
    <source>
        <dbReference type="PROSITE" id="PS50928"/>
    </source>
</evidence>
<evidence type="ECO:0000256" key="3">
    <source>
        <dbReference type="ARBA" id="ARBA00007069"/>
    </source>
</evidence>
<evidence type="ECO:0000256" key="8">
    <source>
        <dbReference type="ARBA" id="ARBA00022989"/>
    </source>
</evidence>
<dbReference type="InterPro" id="IPR011867">
    <property type="entry name" value="ModB_ABC"/>
</dbReference>
<dbReference type="Gene3D" id="1.10.3720.10">
    <property type="entry name" value="MetI-like"/>
    <property type="match status" value="1"/>
</dbReference>
<dbReference type="OrthoDB" id="9795403at2"/>
<feature type="transmembrane region" description="Helical" evidence="10">
    <location>
        <begin position="6"/>
        <end position="32"/>
    </location>
</feature>
<comment type="subcellular location">
    <subcellularLocation>
        <location evidence="2 10">Cell membrane</location>
        <topology evidence="2 10">Multi-pass membrane protein</topology>
    </subcellularLocation>
</comment>
<sequence>MLDQDFIYTLLLTGKLALITTTILIFIGVPIAYWLTYSKFKLKFIAETLICMPMVLPPTVMGYYLLVAFSPENAFGNVLQEFFDVRLAFSFNGIVVASIIANLPFMIQPLQNGFSALNDDLRQISYTMGKSKITTLFKVLIPNVKTSVITGIALTFAHCIGEFGIVIMVGGNIPKETRIASVAIYDQVQALNFEVANRYAFILFIVSFLILLLIYGINRKINFTTFR</sequence>
<dbReference type="STRING" id="1612149.SAMN05216324_104224"/>
<gene>
    <name evidence="13" type="ORF">SAMN05216324_104224</name>
</gene>
<dbReference type="PANTHER" id="PTHR30183:SF8">
    <property type="entry name" value="MOLYBDENUM TRANSPORT SYSTEM PERMEASE"/>
    <property type="match status" value="1"/>
</dbReference>
<dbReference type="GO" id="GO:0015098">
    <property type="term" value="F:molybdate ion transmembrane transporter activity"/>
    <property type="evidence" value="ECO:0007669"/>
    <property type="project" value="UniProtKB-UniRule"/>
</dbReference>
<comment type="function">
    <text evidence="1 11">Part of the binding-protein-dependent transport system for molybdenum; probably responsible for the translocation of the substrate across the membrane.</text>
</comment>
<keyword evidence="6 11" id="KW-0500">Molybdenum</keyword>
<feature type="transmembrane region" description="Helical" evidence="10">
    <location>
        <begin position="44"/>
        <end position="67"/>
    </location>
</feature>
<feature type="transmembrane region" description="Helical" evidence="10">
    <location>
        <begin position="148"/>
        <end position="169"/>
    </location>
</feature>
<dbReference type="AlphaFoldDB" id="A0A1K2ILL6"/>
<dbReference type="GO" id="GO:0005886">
    <property type="term" value="C:plasma membrane"/>
    <property type="evidence" value="ECO:0007669"/>
    <property type="project" value="UniProtKB-SubCell"/>
</dbReference>
<dbReference type="PANTHER" id="PTHR30183">
    <property type="entry name" value="MOLYBDENUM TRANSPORT SYSTEM PERMEASE PROTEIN MODB"/>
    <property type="match status" value="1"/>
</dbReference>
<organism evidence="13 14">
    <name type="scientific">Chryseobacterium limigenitum</name>
    <dbReference type="NCBI Taxonomy" id="1612149"/>
    <lineage>
        <taxon>Bacteria</taxon>
        <taxon>Pseudomonadati</taxon>
        <taxon>Bacteroidota</taxon>
        <taxon>Flavobacteriia</taxon>
        <taxon>Flavobacteriales</taxon>
        <taxon>Weeksellaceae</taxon>
        <taxon>Chryseobacterium group</taxon>
        <taxon>Chryseobacterium</taxon>
    </lineage>
</organism>
<evidence type="ECO:0000256" key="5">
    <source>
        <dbReference type="ARBA" id="ARBA00022475"/>
    </source>
</evidence>
<dbReference type="Proteomes" id="UP000182034">
    <property type="component" value="Unassembled WGS sequence"/>
</dbReference>
<accession>A0A1K2ILL6</accession>
<reference evidence="14" key="1">
    <citation type="submission" date="2016-10" db="EMBL/GenBank/DDBJ databases">
        <authorList>
            <person name="Varghese N."/>
            <person name="Submissions S."/>
        </authorList>
    </citation>
    <scope>NUCLEOTIDE SEQUENCE [LARGE SCALE GENOMIC DNA]</scope>
    <source>
        <strain evidence="14">SUR2</strain>
    </source>
</reference>
<keyword evidence="14" id="KW-1185">Reference proteome</keyword>
<proteinExistence type="inferred from homology"/>
<keyword evidence="5 11" id="KW-1003">Cell membrane</keyword>
<keyword evidence="9 10" id="KW-0472">Membrane</keyword>